<dbReference type="KEGG" id="xap:XA3_06880"/>
<dbReference type="InterPro" id="IPR055228">
    <property type="entry name" value="Cas9_RuvC"/>
</dbReference>
<sequence>MKYNVGLDIGTGSVGWAVIDDEYQVLEARNKKLMGVRLFSSADTAEERRTYRTTRRRLSRRRWRIRLLNEIFAPELAAIDEIFLKRLKYTWVHPLDEKNRQFYYGGALFGDSKSDRDFYQKYPTIYHLRQALTNDGQKHDLREVYLAIHHLTKYRGHFLIEGQINPEKTFDLDELVNSFKRFNPDGAIFEVVDSSKIEQGLLNFGKSKTGRVEEALTGISVTKTNLALTKAILMGIVGNTVDLIKIFDKAQDIEKEEQKNYKIKFSDENLDETLEKLSSLLSEDENQFVNELRGAYDGLTLRSILQKDKSISDAMVRRYEQHKKDLQLLKNNFRNAKTKKAFDESYKNVLSHDEKKRDEGKKYFRDLIVDKIALNFANEVGFNEIRKVIINNKSRDEDIQKSIAALTEIVKKRVDNLDPLAISDYKLIQLLSNINLGTFLETQRNKSNGVIPHQLHENELTKIIEKQGKYYPFLAKTFEKEGKTENKLIALLNFRVPYYVGPLVEKEDVQGDGTNHWMQRKEKGAITPWNFSEKVDSDESAERFIKRMTLKDTYLIHEDTIPQNTLLYQKYTVLQELNNVRYKLRDDPHRHRLPVKLKQKIFENCFKEHVNVTKKMVEDFIFSNEGMKCEISGLSSKTKFNNSLKTYNYFVGVFGRDFVEDSDNQKLLEQIVEIQTIFEDRKLIKRRLTKLEKLSSKQIARLSNKHYTGWGRLSEKFLTSKHIYTKLVGDNVPANYSIIDLLYKTSLNLMEIMNEPKYKINDWIKRENETETGTKNIYQAIDDLAGAPNIKRGIRQSFRILDDIKKAMGGVAPSNVFLEFARETQSSKTTNARIDRIKKLYANSEIKKDFADVSRELTKANKESIKDDRLYLYYLQLGRDMYTGDRIPIGEVSTNYDIDHIIPQAYVKDNSLDNRVLVNRADNARKSDSPVYVPEIIERMSHFWRHLLNLGLISQEKFNYLTRKDDFSDAQKKRFIARSLVETRQIIKNVAMLIEQYYGDNTKAVAIRASLTNDMRKYFHKFKSRDINDYHHAHDALLIATVGKYIQRRGFDANGDFTYNEYNSYTKEWLRKKREEGKGRDRIEPYSFVVGSMRSRNQELQTNRETGEIVWTDENYRYLIKQLENQDLIFSRRTEDSKGKLYKETRFSSKLHDEKTKAKQSFNDKQSVDLYGGFDSIQLAYSILIYYKKEFRLMGLRRLWVDEMKKDPEFLQKKIDEIIPGARVVLDHIPSEQEIIRSGAKMTIGSATELHNAQQLYLEHDLYNNLSVVLKSDTEDRADARLKSKTARDILNEAYDAISIEMREYFPMHENYLVHMLDYRENFENLDYEKQVNMIKDILGGLHADPTCKKIDFSSSFGRFQNKTSLSNGYTLGYKMGEDDAFVFNSPSGLFRRIVKVKDLPEAKKILEN</sequence>
<dbReference type="InterPro" id="IPR032237">
    <property type="entry name" value="Cas9_PI"/>
</dbReference>
<dbReference type="InterPro" id="IPR032240">
    <property type="entry name" value="Cas9_REC"/>
</dbReference>
<protein>
    <recommendedName>
        <fullName evidence="13">CRISPR-associated endonuclease Cas9</fullName>
        <ecNumber evidence="13">3.1.-.-</ecNumber>
    </recommendedName>
</protein>
<comment type="similarity">
    <text evidence="13">Belongs to the CRISPR-associated Cas9 family.</text>
</comment>
<evidence type="ECO:0000256" key="9">
    <source>
        <dbReference type="ARBA" id="ARBA00023118"/>
    </source>
</evidence>
<dbReference type="GO" id="GO:0043571">
    <property type="term" value="P:maintenance of CRISPR repeat elements"/>
    <property type="evidence" value="ECO:0007669"/>
    <property type="project" value="UniProtKB-UniRule"/>
</dbReference>
<keyword evidence="10 13" id="KW-0238">DNA-binding</keyword>
<feature type="binding site" evidence="13">
    <location>
        <position position="8"/>
    </location>
    <ligand>
        <name>Mg(2+)</name>
        <dbReference type="ChEBI" id="CHEBI:18420"/>
        <label>2</label>
    </ligand>
</feature>
<evidence type="ECO:0000256" key="10">
    <source>
        <dbReference type="ARBA" id="ARBA00023125"/>
    </source>
</evidence>
<comment type="similarity">
    <text evidence="2">Belongs to the CRISPR-associated protein Cas9 family. Subtype II-A subfamily.</text>
</comment>
<dbReference type="HAMAP" id="MF_01480">
    <property type="entry name" value="Cas9"/>
    <property type="match status" value="1"/>
</dbReference>
<evidence type="ECO:0000256" key="4">
    <source>
        <dbReference type="ARBA" id="ARBA00022723"/>
    </source>
</evidence>
<keyword evidence="11" id="KW-0464">Manganese</keyword>
<keyword evidence="7 13" id="KW-0460">Magnesium</keyword>
<organism evidence="16 17">
    <name type="scientific">Xylocopilactobacillus apicola</name>
    <dbReference type="NCBI Taxonomy" id="2932184"/>
    <lineage>
        <taxon>Bacteria</taxon>
        <taxon>Bacillati</taxon>
        <taxon>Bacillota</taxon>
        <taxon>Bacilli</taxon>
        <taxon>Lactobacillales</taxon>
        <taxon>Lactobacillaceae</taxon>
        <taxon>Xylocopilactobacillus</taxon>
    </lineage>
</organism>
<evidence type="ECO:0000256" key="2">
    <source>
        <dbReference type="ARBA" id="ARBA00005244"/>
    </source>
</evidence>
<keyword evidence="4 13" id="KW-0479">Metal-binding</keyword>
<evidence type="ECO:0000256" key="1">
    <source>
        <dbReference type="ARBA" id="ARBA00001946"/>
    </source>
</evidence>
<proteinExistence type="inferred from homology"/>
<name>A0AAU9DBQ2_9LACO</name>
<feature type="active site" description="For RuvC-like nuclease domain" evidence="13">
    <location>
        <position position="8"/>
    </location>
</feature>
<keyword evidence="5 13" id="KW-0255">Endonuclease</keyword>
<comment type="cofactor">
    <cofactor evidence="1 13">
        <name>Mg(2+)</name>
        <dbReference type="ChEBI" id="CHEBI:18420"/>
    </cofactor>
</comment>
<evidence type="ECO:0000256" key="11">
    <source>
        <dbReference type="ARBA" id="ARBA00023211"/>
    </source>
</evidence>
<dbReference type="InterPro" id="IPR003615">
    <property type="entry name" value="HNH_nuc"/>
</dbReference>
<dbReference type="Pfam" id="PF16592">
    <property type="entry name" value="Cas9_REC"/>
    <property type="match status" value="1"/>
</dbReference>
<dbReference type="Pfam" id="PF16595">
    <property type="entry name" value="Cas9_PI"/>
    <property type="match status" value="1"/>
</dbReference>
<dbReference type="GO" id="GO:0003677">
    <property type="term" value="F:DNA binding"/>
    <property type="evidence" value="ECO:0007669"/>
    <property type="project" value="UniProtKB-UniRule"/>
</dbReference>
<evidence type="ECO:0000256" key="14">
    <source>
        <dbReference type="SAM" id="Coils"/>
    </source>
</evidence>
<keyword evidence="9 13" id="KW-0051">Antiviral defense</keyword>
<evidence type="ECO:0000256" key="7">
    <source>
        <dbReference type="ARBA" id="ARBA00022842"/>
    </source>
</evidence>
<feature type="binding site" evidence="13">
    <location>
        <position position="8"/>
    </location>
    <ligand>
        <name>Mg(2+)</name>
        <dbReference type="ChEBI" id="CHEBI:18420"/>
        <label>1</label>
    </ligand>
</feature>
<dbReference type="Gene3D" id="3.30.420.10">
    <property type="entry name" value="Ribonuclease H-like superfamily/Ribonuclease H"/>
    <property type="match status" value="1"/>
</dbReference>
<evidence type="ECO:0000256" key="8">
    <source>
        <dbReference type="ARBA" id="ARBA00022884"/>
    </source>
</evidence>
<feature type="binding site" evidence="13">
    <location>
        <position position="819"/>
    </location>
    <ligand>
        <name>Mg(2+)</name>
        <dbReference type="ChEBI" id="CHEBI:18420"/>
        <label>1</label>
    </ligand>
</feature>
<evidence type="ECO:0000259" key="15">
    <source>
        <dbReference type="PROSITE" id="PS51749"/>
    </source>
</evidence>
<dbReference type="NCBIfam" id="TIGR01865">
    <property type="entry name" value="cas_Csn1"/>
    <property type="match status" value="1"/>
</dbReference>
<dbReference type="EMBL" id="AP026802">
    <property type="protein sequence ID" value="BDR58247.1"/>
    <property type="molecule type" value="Genomic_DNA"/>
</dbReference>
<evidence type="ECO:0000256" key="5">
    <source>
        <dbReference type="ARBA" id="ARBA00022759"/>
    </source>
</evidence>
<dbReference type="GO" id="GO:0004519">
    <property type="term" value="F:endonuclease activity"/>
    <property type="evidence" value="ECO:0007669"/>
    <property type="project" value="UniProtKB-UniRule"/>
</dbReference>
<dbReference type="InterPro" id="IPR028629">
    <property type="entry name" value="Cas9"/>
</dbReference>
<comment type="subunit">
    <text evidence="12 13">Monomer. Binds crRNA and tracrRNA.</text>
</comment>
<gene>
    <name evidence="13 16" type="primary">cas9</name>
    <name evidence="16" type="ORF">XA3_06880</name>
</gene>
<keyword evidence="6 13" id="KW-0378">Hydrolase</keyword>
<dbReference type="PROSITE" id="PS51749">
    <property type="entry name" value="HNH_CAS9"/>
    <property type="match status" value="1"/>
</dbReference>
<dbReference type="Proteomes" id="UP001321861">
    <property type="component" value="Chromosome"/>
</dbReference>
<evidence type="ECO:0000313" key="17">
    <source>
        <dbReference type="Proteomes" id="UP001321861"/>
    </source>
</evidence>
<comment type="domain">
    <text evidence="13">Has 2 endonuclease domains. The discontinuous RuvC-like domain cleaves the target DNA noncomplementary to crRNA while the HNH nuclease domain cleaves the target DNA complementary to crRNA.</text>
</comment>
<evidence type="ECO:0000256" key="12">
    <source>
        <dbReference type="ARBA" id="ARBA00046380"/>
    </source>
</evidence>
<dbReference type="Pfam" id="PF13395">
    <property type="entry name" value="HNH_4"/>
    <property type="match status" value="1"/>
</dbReference>
<evidence type="ECO:0000256" key="6">
    <source>
        <dbReference type="ARBA" id="ARBA00022801"/>
    </source>
</evidence>
<dbReference type="Pfam" id="PF22702">
    <property type="entry name" value="Cas9_RuvC"/>
    <property type="match status" value="1"/>
</dbReference>
<feature type="binding site" evidence="13">
    <location>
        <position position="823"/>
    </location>
    <ligand>
        <name>Mg(2+)</name>
        <dbReference type="ChEBI" id="CHEBI:18420"/>
        <label>1</label>
    </ligand>
</feature>
<dbReference type="InterPro" id="IPR032239">
    <property type="entry name" value="Cas9-BH"/>
</dbReference>
<keyword evidence="3 13" id="KW-0540">Nuclease</keyword>
<keyword evidence="17" id="KW-1185">Reference proteome</keyword>
<feature type="coiled-coil region" evidence="14">
    <location>
        <begin position="312"/>
        <end position="339"/>
    </location>
</feature>
<dbReference type="GO" id="GO:0046872">
    <property type="term" value="F:metal ion binding"/>
    <property type="evidence" value="ECO:0007669"/>
    <property type="project" value="UniProtKB-UniRule"/>
</dbReference>
<dbReference type="GO" id="GO:0051607">
    <property type="term" value="P:defense response to virus"/>
    <property type="evidence" value="ECO:0007669"/>
    <property type="project" value="UniProtKB-UniRule"/>
</dbReference>
<dbReference type="EC" id="3.1.-.-" evidence="13"/>
<keyword evidence="8 13" id="KW-0694">RNA-binding</keyword>
<dbReference type="InterPro" id="IPR036397">
    <property type="entry name" value="RNaseH_sf"/>
</dbReference>
<feature type="domain" description="HNH Cas9-type" evidence="15">
    <location>
        <begin position="823"/>
        <end position="980"/>
    </location>
</feature>
<evidence type="ECO:0000256" key="3">
    <source>
        <dbReference type="ARBA" id="ARBA00022722"/>
    </source>
</evidence>
<comment type="function">
    <text evidence="13">CRISPR (clustered regularly interspaced short palindromic repeat) is an adaptive immune system that provides protection against mobile genetic elements (viruses, transposable elements and conjugative plasmids). CRISPR clusters contain spacers, sequences complementary to antecedent mobile elements, and target invading nucleic acids. CRISPR clusters are transcribed and processed into CRISPR RNA (crRNA). In type II CRISPR systems correct processing of pre-crRNA requires a trans-encoded small RNA (tracrRNA), endogenous ribonuclease 3 (rnc) and this protein. The tracrRNA serves as a guide for ribonuclease 3-aided processing of pre-crRNA. Subsequently Cas9/crRNA/tracrRNA endonucleolytically cleaves linear or circular dsDNA target complementary to the spacer; Cas9 is inactive in the absence of the 2 guide RNAs (gRNA). Cas9 recognizes the protospacer adjacent motif (PAM) in the CRISPR repeat sequences to help distinguish self versus nonself, as targets within the bacterial CRISPR locus do not have PAMs. PAM recognition is also required for catalytic activity.</text>
</comment>
<feature type="active site" description="Proton acceptor for HNH nuclease domain" evidence="13">
    <location>
        <position position="900"/>
    </location>
</feature>
<accession>A0AAU9DBQ2</accession>
<dbReference type="InterPro" id="IPR033114">
    <property type="entry name" value="HNH_CAS9"/>
</dbReference>
<dbReference type="GO" id="GO:0016787">
    <property type="term" value="F:hydrolase activity"/>
    <property type="evidence" value="ECO:0007669"/>
    <property type="project" value="UniProtKB-KW"/>
</dbReference>
<evidence type="ECO:0000313" key="16">
    <source>
        <dbReference type="EMBL" id="BDR58247.1"/>
    </source>
</evidence>
<dbReference type="Pfam" id="PF16593">
    <property type="entry name" value="Cas9-BH"/>
    <property type="match status" value="1"/>
</dbReference>
<feature type="binding site" evidence="13">
    <location>
        <position position="1032"/>
    </location>
    <ligand>
        <name>Mg(2+)</name>
        <dbReference type="ChEBI" id="CHEBI:18420"/>
        <label>2</label>
    </ligand>
</feature>
<dbReference type="RefSeq" id="WP_317636164.1">
    <property type="nucleotide sequence ID" value="NZ_AP026802.1"/>
</dbReference>
<dbReference type="GO" id="GO:0003723">
    <property type="term" value="F:RNA binding"/>
    <property type="evidence" value="ECO:0007669"/>
    <property type="project" value="UniProtKB-UniRule"/>
</dbReference>
<reference evidence="16 17" key="1">
    <citation type="journal article" date="2023" name="Microbiol. Spectr.">
        <title>Symbiosis of Carpenter Bees with Uncharacterized Lactic Acid Bacteria Showing NAD Auxotrophy.</title>
        <authorList>
            <person name="Kawasaki S."/>
            <person name="Ozawa K."/>
            <person name="Mori T."/>
            <person name="Yamamoto A."/>
            <person name="Ito M."/>
            <person name="Ohkuma M."/>
            <person name="Sakamoto M."/>
            <person name="Matsutani M."/>
        </authorList>
    </citation>
    <scope>NUCLEOTIDE SEQUENCE [LARGE SCALE GENOMIC DNA]</scope>
    <source>
        <strain evidence="16 17">XA3</strain>
    </source>
</reference>
<keyword evidence="14" id="KW-0175">Coiled coil</keyword>
<feature type="binding site" evidence="13">
    <location>
        <position position="823"/>
    </location>
    <ligand>
        <name>Mg(2+)</name>
        <dbReference type="ChEBI" id="CHEBI:18420"/>
        <label>2</label>
    </ligand>
</feature>
<evidence type="ECO:0000256" key="13">
    <source>
        <dbReference type="HAMAP-Rule" id="MF_01480"/>
    </source>
</evidence>